<dbReference type="GO" id="GO:0005886">
    <property type="term" value="C:plasma membrane"/>
    <property type="evidence" value="ECO:0007669"/>
    <property type="project" value="UniProtKB-SubCell"/>
</dbReference>
<evidence type="ECO:0000313" key="9">
    <source>
        <dbReference type="EMBL" id="RUT38514.1"/>
    </source>
</evidence>
<accession>A0A433XVC9</accession>
<dbReference type="OrthoDB" id="9793390at2"/>
<dbReference type="RefSeq" id="WP_127195199.1">
    <property type="nucleotide sequence ID" value="NZ_RZNY01000058.1"/>
</dbReference>
<comment type="caution">
    <text evidence="9">The sequence shown here is derived from an EMBL/GenBank/DDBJ whole genome shotgun (WGS) entry which is preliminary data.</text>
</comment>
<feature type="transmembrane region" description="Helical" evidence="8">
    <location>
        <begin position="7"/>
        <end position="27"/>
    </location>
</feature>
<evidence type="ECO:0000256" key="6">
    <source>
        <dbReference type="ARBA" id="ARBA00022989"/>
    </source>
</evidence>
<feature type="transmembrane region" description="Helical" evidence="8">
    <location>
        <begin position="158"/>
        <end position="180"/>
    </location>
</feature>
<dbReference type="InterPro" id="IPR002549">
    <property type="entry name" value="AI-2E-like"/>
</dbReference>
<comment type="similarity">
    <text evidence="2">Belongs to the autoinducer-2 exporter (AI-2E) (TC 2.A.86) family.</text>
</comment>
<keyword evidence="6 8" id="KW-1133">Transmembrane helix</keyword>
<evidence type="ECO:0000256" key="7">
    <source>
        <dbReference type="ARBA" id="ARBA00023136"/>
    </source>
</evidence>
<dbReference type="PANTHER" id="PTHR21716:SF53">
    <property type="entry name" value="PERMEASE PERM-RELATED"/>
    <property type="match status" value="1"/>
</dbReference>
<dbReference type="AlphaFoldDB" id="A0A433XVC9"/>
<evidence type="ECO:0000256" key="1">
    <source>
        <dbReference type="ARBA" id="ARBA00004651"/>
    </source>
</evidence>
<reference evidence="9 10" key="1">
    <citation type="submission" date="2018-12" db="EMBL/GenBank/DDBJ databases">
        <authorList>
            <person name="Sun L."/>
            <person name="Chen Z."/>
        </authorList>
    </citation>
    <scope>NUCLEOTIDE SEQUENCE [LARGE SCALE GENOMIC DNA]</scope>
    <source>
        <strain evidence="9 10">DSM 15890</strain>
    </source>
</reference>
<keyword evidence="3" id="KW-0813">Transport</keyword>
<gene>
    <name evidence="9" type="ORF">EJP82_27175</name>
</gene>
<name>A0A433XVC9_9BACL</name>
<keyword evidence="10" id="KW-1185">Reference proteome</keyword>
<dbReference type="Proteomes" id="UP000279446">
    <property type="component" value="Unassembled WGS sequence"/>
</dbReference>
<dbReference type="GO" id="GO:0055085">
    <property type="term" value="P:transmembrane transport"/>
    <property type="evidence" value="ECO:0007669"/>
    <property type="project" value="TreeGrafter"/>
</dbReference>
<feature type="transmembrane region" description="Helical" evidence="8">
    <location>
        <begin position="221"/>
        <end position="242"/>
    </location>
</feature>
<feature type="transmembrane region" description="Helical" evidence="8">
    <location>
        <begin position="67"/>
        <end position="92"/>
    </location>
</feature>
<dbReference type="EMBL" id="RZNY01000058">
    <property type="protein sequence ID" value="RUT38514.1"/>
    <property type="molecule type" value="Genomic_DNA"/>
</dbReference>
<evidence type="ECO:0000256" key="4">
    <source>
        <dbReference type="ARBA" id="ARBA00022475"/>
    </source>
</evidence>
<dbReference type="Pfam" id="PF01594">
    <property type="entry name" value="AI-2E_transport"/>
    <property type="match status" value="1"/>
</dbReference>
<organism evidence="9 10">
    <name type="scientific">Paenibacillus anaericanus</name>
    <dbReference type="NCBI Taxonomy" id="170367"/>
    <lineage>
        <taxon>Bacteria</taxon>
        <taxon>Bacillati</taxon>
        <taxon>Bacillota</taxon>
        <taxon>Bacilli</taxon>
        <taxon>Bacillales</taxon>
        <taxon>Paenibacillaceae</taxon>
        <taxon>Paenibacillus</taxon>
    </lineage>
</organism>
<evidence type="ECO:0000313" key="10">
    <source>
        <dbReference type="Proteomes" id="UP000279446"/>
    </source>
</evidence>
<protein>
    <submittedName>
        <fullName evidence="9">AI-2E family transporter</fullName>
    </submittedName>
</protein>
<sequence>MFKLNNFIRICVAIVLVMAIIYLGSLVDFLFKPILSLITIITIPLMLSAFFYYLLRPLVNMMERKKINRSLAILLIYLVFGIVLVGFILGVWPSLRSQLLNLVNNAPSLFASLNNQLQELERSEFLSNFFPKDVSPSTQVTNFLTQGFSFLTNYVTGLFSVISDITVIMFIFPIILFYMLKESGDFGRAIVRITPKRFHEEMAKVIAEIDRSLSNFIVGRVLINLALGVLMYFGFLIIGLPYALLLTVIAFIMNFIPFIGAILSSIPIVIIGLIESPSVAIWSLIVILVAQQIQDNLIAPYIFGKQLAIHPITTIVLVMVGGDLAGILGVLLIIPIYMIIKIIVVRVYEIFFKRSWENI</sequence>
<comment type="subcellular location">
    <subcellularLocation>
        <location evidence="1">Cell membrane</location>
        <topology evidence="1">Multi-pass membrane protein</topology>
    </subcellularLocation>
</comment>
<feature type="transmembrane region" description="Helical" evidence="8">
    <location>
        <begin position="33"/>
        <end position="55"/>
    </location>
</feature>
<keyword evidence="5 8" id="KW-0812">Transmembrane</keyword>
<evidence type="ECO:0000256" key="3">
    <source>
        <dbReference type="ARBA" id="ARBA00022448"/>
    </source>
</evidence>
<keyword evidence="7 8" id="KW-0472">Membrane</keyword>
<evidence type="ECO:0000256" key="2">
    <source>
        <dbReference type="ARBA" id="ARBA00009773"/>
    </source>
</evidence>
<dbReference type="PANTHER" id="PTHR21716">
    <property type="entry name" value="TRANSMEMBRANE PROTEIN"/>
    <property type="match status" value="1"/>
</dbReference>
<proteinExistence type="inferred from homology"/>
<evidence type="ECO:0000256" key="8">
    <source>
        <dbReference type="SAM" id="Phobius"/>
    </source>
</evidence>
<keyword evidence="4" id="KW-1003">Cell membrane</keyword>
<feature type="transmembrane region" description="Helical" evidence="8">
    <location>
        <begin position="315"/>
        <end position="344"/>
    </location>
</feature>
<evidence type="ECO:0000256" key="5">
    <source>
        <dbReference type="ARBA" id="ARBA00022692"/>
    </source>
</evidence>